<keyword evidence="8" id="KW-1185">Reference proteome</keyword>
<protein>
    <recommendedName>
        <fullName evidence="9">ABC transporter ATP-binding protein</fullName>
    </recommendedName>
</protein>
<evidence type="ECO:0000256" key="6">
    <source>
        <dbReference type="SAM" id="Phobius"/>
    </source>
</evidence>
<evidence type="ECO:0000256" key="3">
    <source>
        <dbReference type="ARBA" id="ARBA00022989"/>
    </source>
</evidence>
<feature type="transmembrane region" description="Helical" evidence="6">
    <location>
        <begin position="108"/>
        <end position="129"/>
    </location>
</feature>
<evidence type="ECO:0000256" key="5">
    <source>
        <dbReference type="SAM" id="MobiDB-lite"/>
    </source>
</evidence>
<evidence type="ECO:0000256" key="1">
    <source>
        <dbReference type="ARBA" id="ARBA00004651"/>
    </source>
</evidence>
<comment type="caution">
    <text evidence="7">The sequence shown here is derived from an EMBL/GenBank/DDBJ whole genome shotgun (WGS) entry which is preliminary data.</text>
</comment>
<dbReference type="GO" id="GO:0005886">
    <property type="term" value="C:plasma membrane"/>
    <property type="evidence" value="ECO:0007669"/>
    <property type="project" value="UniProtKB-SubCell"/>
</dbReference>
<dbReference type="SUPFAM" id="SSF90123">
    <property type="entry name" value="ABC transporter transmembrane region"/>
    <property type="match status" value="1"/>
</dbReference>
<evidence type="ECO:0000256" key="4">
    <source>
        <dbReference type="ARBA" id="ARBA00023136"/>
    </source>
</evidence>
<organism evidence="7 8">
    <name type="scientific">Streptosporangium album</name>
    <dbReference type="NCBI Taxonomy" id="47479"/>
    <lineage>
        <taxon>Bacteria</taxon>
        <taxon>Bacillati</taxon>
        <taxon>Actinomycetota</taxon>
        <taxon>Actinomycetes</taxon>
        <taxon>Streptosporangiales</taxon>
        <taxon>Streptosporangiaceae</taxon>
        <taxon>Streptosporangium</taxon>
    </lineage>
</organism>
<dbReference type="RefSeq" id="WP_184753495.1">
    <property type="nucleotide sequence ID" value="NZ_BAABEK010000009.1"/>
</dbReference>
<evidence type="ECO:0008006" key="9">
    <source>
        <dbReference type="Google" id="ProtNLM"/>
    </source>
</evidence>
<dbReference type="GO" id="GO:0005524">
    <property type="term" value="F:ATP binding"/>
    <property type="evidence" value="ECO:0007669"/>
    <property type="project" value="InterPro"/>
</dbReference>
<evidence type="ECO:0000313" key="8">
    <source>
        <dbReference type="Proteomes" id="UP000534286"/>
    </source>
</evidence>
<feature type="transmembrane region" description="Helical" evidence="6">
    <location>
        <begin position="67"/>
        <end position="96"/>
    </location>
</feature>
<sequence>MADETAVTVTDTAPQQQQHSEELTFNFNGGDNTEWVDHLTWRRLSRRLPHLVRRSYALAWAVDRRAVIVLLACQVISGLLEALGLLATTAALSALIQSAHDPAQLRTALPSIAVLAGAAGLRAVLGIAIQGLSRRLGPRIAREAEYRMLEAATNAEMAA</sequence>
<proteinExistence type="predicted"/>
<gene>
    <name evidence="7" type="ORF">FHR32_001366</name>
</gene>
<dbReference type="Gene3D" id="1.20.1560.10">
    <property type="entry name" value="ABC transporter type 1, transmembrane domain"/>
    <property type="match status" value="1"/>
</dbReference>
<comment type="subcellular location">
    <subcellularLocation>
        <location evidence="1">Cell membrane</location>
        <topology evidence="1">Multi-pass membrane protein</topology>
    </subcellularLocation>
</comment>
<name>A0A7W7RT81_9ACTN</name>
<keyword evidence="3 6" id="KW-1133">Transmembrane helix</keyword>
<dbReference type="InterPro" id="IPR036640">
    <property type="entry name" value="ABC1_TM_sf"/>
</dbReference>
<keyword evidence="4 6" id="KW-0472">Membrane</keyword>
<dbReference type="EMBL" id="JACHJU010000001">
    <property type="protein sequence ID" value="MBB4937061.1"/>
    <property type="molecule type" value="Genomic_DNA"/>
</dbReference>
<dbReference type="AlphaFoldDB" id="A0A7W7RT81"/>
<keyword evidence="2 6" id="KW-0812">Transmembrane</keyword>
<feature type="compositionally biased region" description="Low complexity" evidence="5">
    <location>
        <begin position="1"/>
        <end position="13"/>
    </location>
</feature>
<reference evidence="7 8" key="1">
    <citation type="submission" date="2020-08" db="EMBL/GenBank/DDBJ databases">
        <title>Sequencing the genomes of 1000 actinobacteria strains.</title>
        <authorList>
            <person name="Klenk H.-P."/>
        </authorList>
    </citation>
    <scope>NUCLEOTIDE SEQUENCE [LARGE SCALE GENOMIC DNA]</scope>
    <source>
        <strain evidence="7 8">DSM 43023</strain>
    </source>
</reference>
<accession>A0A7W7RT81</accession>
<evidence type="ECO:0000256" key="2">
    <source>
        <dbReference type="ARBA" id="ARBA00022692"/>
    </source>
</evidence>
<feature type="region of interest" description="Disordered" evidence="5">
    <location>
        <begin position="1"/>
        <end position="20"/>
    </location>
</feature>
<evidence type="ECO:0000313" key="7">
    <source>
        <dbReference type="EMBL" id="MBB4937061.1"/>
    </source>
</evidence>
<dbReference type="Proteomes" id="UP000534286">
    <property type="component" value="Unassembled WGS sequence"/>
</dbReference>